<accession>A0ABR2VJH6</accession>
<name>A0ABR2VJH6_9PEZI</name>
<dbReference type="SUPFAM" id="SSF53383">
    <property type="entry name" value="PLP-dependent transferases"/>
    <property type="match status" value="1"/>
</dbReference>
<dbReference type="Gene3D" id="3.40.640.10">
    <property type="entry name" value="Type I PLP-dependent aspartate aminotransferase-like (Major domain)"/>
    <property type="match status" value="1"/>
</dbReference>
<evidence type="ECO:0000256" key="2">
    <source>
        <dbReference type="ARBA" id="ARBA00022793"/>
    </source>
</evidence>
<dbReference type="PANTHER" id="PTHR46101:SF2">
    <property type="entry name" value="SERINE DECARBOXYLASE"/>
    <property type="match status" value="1"/>
</dbReference>
<evidence type="ECO:0000313" key="3">
    <source>
        <dbReference type="EMBL" id="KAK9426659.1"/>
    </source>
</evidence>
<reference evidence="3 4" key="1">
    <citation type="journal article" date="2024" name="J. Plant Pathol.">
        <title>Sequence and assembly of the genome of Seiridium unicorne, isolate CBS 538.82, causal agent of cypress canker disease.</title>
        <authorList>
            <person name="Scali E."/>
            <person name="Rocca G.D."/>
            <person name="Danti R."/>
            <person name="Garbelotto M."/>
            <person name="Barberini S."/>
            <person name="Baroncelli R."/>
            <person name="Emiliani G."/>
        </authorList>
    </citation>
    <scope>NUCLEOTIDE SEQUENCE [LARGE SCALE GENOMIC DNA]</scope>
    <source>
        <strain evidence="3 4">BM-138-508</strain>
    </source>
</reference>
<organism evidence="3 4">
    <name type="scientific">Seiridium unicorne</name>
    <dbReference type="NCBI Taxonomy" id="138068"/>
    <lineage>
        <taxon>Eukaryota</taxon>
        <taxon>Fungi</taxon>
        <taxon>Dikarya</taxon>
        <taxon>Ascomycota</taxon>
        <taxon>Pezizomycotina</taxon>
        <taxon>Sordariomycetes</taxon>
        <taxon>Xylariomycetidae</taxon>
        <taxon>Amphisphaeriales</taxon>
        <taxon>Sporocadaceae</taxon>
        <taxon>Seiridium</taxon>
    </lineage>
</organism>
<dbReference type="InterPro" id="IPR051151">
    <property type="entry name" value="Group_II_Decarboxylase"/>
</dbReference>
<sequence>MGSYSALGPAIGTFLGLGVPQDWLQAKASELVAARMESQGLTTPQDRGAFQGAFTDGSTIGNRIGIHAALQQNPGAYVYLPAESQYSVFKTLRDCDSMTNRWSEAVLDRNYCLTRGREYSLVLFANMGTTFVGTPDDIKKVYYELRKVGIQISYIHVDGALDLSFDQGYIALGPLGTLNCDGVPSAQGITFESSQGTGAIWSLAKVIYYSPCETLSSLLAPVDPRVVLETWICQQIYTVAELKCMFRYWVTNAERLESNLRRIGVVTKRNPDSIITVFERTPGVGYGRIFPSAGRRLGAFHYNATHSLLTAYYWATSQDEARTVSQRACRKGLRHHKENSLWRR</sequence>
<dbReference type="InterPro" id="IPR015424">
    <property type="entry name" value="PyrdxlP-dep_Trfase"/>
</dbReference>
<keyword evidence="2" id="KW-0210">Decarboxylase</keyword>
<keyword evidence="4" id="KW-1185">Reference proteome</keyword>
<comment type="caution">
    <text evidence="3">The sequence shown here is derived from an EMBL/GenBank/DDBJ whole genome shotgun (WGS) entry which is preliminary data.</text>
</comment>
<evidence type="ECO:0000313" key="4">
    <source>
        <dbReference type="Proteomes" id="UP001408356"/>
    </source>
</evidence>
<proteinExistence type="inferred from homology"/>
<protein>
    <submittedName>
        <fullName evidence="3">Uncharacterized protein</fullName>
    </submittedName>
</protein>
<comment type="similarity">
    <text evidence="1">Belongs to the group II decarboxylase family.</text>
</comment>
<dbReference type="InterPro" id="IPR015421">
    <property type="entry name" value="PyrdxlP-dep_Trfase_major"/>
</dbReference>
<gene>
    <name evidence="3" type="ORF">SUNI508_00186</name>
</gene>
<keyword evidence="2" id="KW-0456">Lyase</keyword>
<evidence type="ECO:0000256" key="1">
    <source>
        <dbReference type="ARBA" id="ARBA00009533"/>
    </source>
</evidence>
<dbReference type="Proteomes" id="UP001408356">
    <property type="component" value="Unassembled WGS sequence"/>
</dbReference>
<dbReference type="EMBL" id="JARVKF010000001">
    <property type="protein sequence ID" value="KAK9426659.1"/>
    <property type="molecule type" value="Genomic_DNA"/>
</dbReference>
<dbReference type="PANTHER" id="PTHR46101">
    <property type="match status" value="1"/>
</dbReference>